<dbReference type="EMBL" id="NBIV01000014">
    <property type="protein sequence ID" value="PXF48324.1"/>
    <property type="molecule type" value="Genomic_DNA"/>
</dbReference>
<dbReference type="OrthoDB" id="5346at2759"/>
<dbReference type="STRING" id="448386.A0A2V3J1Q5"/>
<evidence type="ECO:0000313" key="8">
    <source>
        <dbReference type="Proteomes" id="UP000247409"/>
    </source>
</evidence>
<dbReference type="Pfam" id="PF16213">
    <property type="entry name" value="DCB"/>
    <property type="match status" value="1"/>
</dbReference>
<feature type="region of interest" description="Disordered" evidence="3">
    <location>
        <begin position="1346"/>
        <end position="1366"/>
    </location>
</feature>
<feature type="domain" description="Mon2/Sec7/BIG1-like HUS" evidence="4">
    <location>
        <begin position="234"/>
        <end position="378"/>
    </location>
</feature>
<dbReference type="InterPro" id="IPR032691">
    <property type="entry name" value="Mon2/Sec7/BIG1-like_HUS"/>
</dbReference>
<feature type="domain" description="Mon2/Sec7/BIG1-like dimerisation and cyclophilin-binding" evidence="6">
    <location>
        <begin position="6"/>
        <end position="168"/>
    </location>
</feature>
<dbReference type="SUPFAM" id="SSF48371">
    <property type="entry name" value="ARM repeat"/>
    <property type="match status" value="1"/>
</dbReference>
<sequence>MRTRSADLRALSADARRRNPQLKEAAERVILSLKEADDAQSEANATDQAASVFCTACESPQHSSLQSPDSAHLKVSLRAVSCLHRLVTHRALTPSRLPELLHALQTLTSTCCDDNITLKVLQTLLSLLTVRSYTRSLSEHHLSRAFSLLFHLKSARNHHKGNPATNALSAISNFSTPAAADRGIIEQTAKAAFRQVSSDLFAAAADATVRTAVERQAPAGEFIPLAVFPSEASAAFSLFLDLCHAVSGESFTWLSTTPSDRSHPFEATLALEVIDDSLATNISLFAGQPVFSELLLARLCPSIHKLLHTTRDKAVLKSLFSLIVTLVRNYWRNLTPDAETFCSALTTMAALADENERKTRHHSWAAIYAMEALRCIFRSVPNEPSPLLDFARSFDLGDAGGKCVSGVIATASDEITFSESLMLGLLPAPPITGTMKPFAKLITNTPDFMAAIAVGLHIDIVRAADEAVQKNLHNVAALLISNDATGKVVTMLGSIVEGRTIPSDLTDASVAHQEAQLNAFKAVVGSIARIAVVSNACKFDALREKAIGTLCSACAGCVRLKPSAKEIPIASKRLHALFEALLDVASECRASLGRSWIPVIDALDQLDALNKNAAMSNDRDVKAFASSTGELEETIRTLMSSTTDLPWDSCHDLISALVRCSRQSVTMLGKNNNGEEPKRLGSEPNIVRMFGIEGAEIAMLNALKRADSREVAVPSALWQLLTGHLTSICTDMASQPTRAFALNSLTRLVCGALDGGNESVIPHERMVTPFLDLFSSPFQDVHSGTLSSVYSILESHGEQLRGDSAWTIILQILSMATGIQSVPKGDNLEDTSEENVTTNHKHPAFQPSPENVSDGFKLVQVIADDFLPSINKKSFPAWLNVLGLYSRQVQDVNVALTSIGLMWRTADFIAKAGEVGKDDELWVSLLQVLKEVSMDDRPEVRNSAVKTLTGALSAHSSRLSAIAWNRCVAKALLPLLEEVMQGGNGNPGEEAPTLSKSRSDVQLLLHHSRDTPRKQWNETRVLALAGVAKLLRTAMPRLSVLKDESGRPLFLMLTDGGAEGLWRKMLRAAGVAAASRDGEVAVAGVSALLELLSAAGLVVEPQSSVSAPELRVPEESKSSEPVPKLSSSSFWIPSFVGTSGEEASGEDVGNSPAISRQGSVSLWEAVWSALSEVTGGNEGIRVHENIEKFTAKKLEVVDEKALRILSEGLIAARKQLADKFTPSSSRTLVEVLMVLSLGRQGSESTANSEAKDGVSEVQDVTLQGLEDLSFGNDEASWSALIEGMLGIVSRGDLSGGSRHALSTRIMRLLSRMYQSEETPTAVKASQTARVLRVLGKIMVSSSSPHYNKNKVSVGDRNMGIKKGPETSQPLWMQATEVVITAMKRGSEECSPDLSEEIWQEFGKLVNDMLFKERKYSYENKHIIEEREQRESNEIRLIECVKDGLSRMGSETSLATKQRLVRIIARGAEEGQSRGRPRFVRGCQKKLFQLADGATQNGEDANIKEECGDCVVETCSKVLGQYNADGHRAGKCPLPAARRAEAVFLLQQLRKMRRVDGWGQHLTSLYARLCECVDSRDEAVRWLAKELLDESAPISPRNQVRRGGYRTELRT</sequence>
<evidence type="ECO:0000256" key="2">
    <source>
        <dbReference type="ARBA" id="ARBA00022927"/>
    </source>
</evidence>
<dbReference type="InterPro" id="IPR032817">
    <property type="entry name" value="Mon2_C"/>
</dbReference>
<dbReference type="PANTHER" id="PTHR34199:SF4">
    <property type="entry name" value="ARM REPEAT SUPERFAMILY PROTEIN"/>
    <property type="match status" value="1"/>
</dbReference>
<dbReference type="GO" id="GO:0015031">
    <property type="term" value="P:protein transport"/>
    <property type="evidence" value="ECO:0007669"/>
    <property type="project" value="UniProtKB-KW"/>
</dbReference>
<comment type="caution">
    <text evidence="7">The sequence shown here is derived from an EMBL/GenBank/DDBJ whole genome shotgun (WGS) entry which is preliminary data.</text>
</comment>
<name>A0A2V3J1Q5_9FLOR</name>
<protein>
    <submittedName>
        <fullName evidence="7">Protein MON2-like</fullName>
    </submittedName>
</protein>
<feature type="region of interest" description="Disordered" evidence="3">
    <location>
        <begin position="1106"/>
        <end position="1126"/>
    </location>
</feature>
<evidence type="ECO:0000259" key="4">
    <source>
        <dbReference type="Pfam" id="PF12783"/>
    </source>
</evidence>
<keyword evidence="1" id="KW-0813">Transport</keyword>
<feature type="domain" description="Mon2 C-terminal" evidence="5">
    <location>
        <begin position="918"/>
        <end position="1113"/>
    </location>
</feature>
<dbReference type="InterPro" id="IPR016024">
    <property type="entry name" value="ARM-type_fold"/>
</dbReference>
<dbReference type="PANTHER" id="PTHR34199">
    <property type="entry name" value="NUMOD3 MOTIF FAMILY PROTEIN, EXPRESSED"/>
    <property type="match status" value="1"/>
</dbReference>
<evidence type="ECO:0000259" key="5">
    <source>
        <dbReference type="Pfam" id="PF16206"/>
    </source>
</evidence>
<evidence type="ECO:0000313" key="7">
    <source>
        <dbReference type="EMBL" id="PXF48324.1"/>
    </source>
</evidence>
<feature type="region of interest" description="Disordered" evidence="3">
    <location>
        <begin position="828"/>
        <end position="847"/>
    </location>
</feature>
<reference evidence="7 8" key="1">
    <citation type="journal article" date="2018" name="Mol. Biol. Evol.">
        <title>Analysis of the draft genome of the red seaweed Gracilariopsis chorda provides insights into genome size evolution in Rhodophyta.</title>
        <authorList>
            <person name="Lee J."/>
            <person name="Yang E.C."/>
            <person name="Graf L."/>
            <person name="Yang J.H."/>
            <person name="Qiu H."/>
            <person name="Zel Zion U."/>
            <person name="Chan C.X."/>
            <person name="Stephens T.G."/>
            <person name="Weber A.P.M."/>
            <person name="Boo G.H."/>
            <person name="Boo S.M."/>
            <person name="Kim K.M."/>
            <person name="Shin Y."/>
            <person name="Jung M."/>
            <person name="Lee S.J."/>
            <person name="Yim H.S."/>
            <person name="Lee J.H."/>
            <person name="Bhattacharya D."/>
            <person name="Yoon H.S."/>
        </authorList>
    </citation>
    <scope>NUCLEOTIDE SEQUENCE [LARGE SCALE GENOMIC DNA]</scope>
    <source>
        <strain evidence="7 8">SKKU-2015</strain>
        <tissue evidence="7">Whole body</tissue>
    </source>
</reference>
<gene>
    <name evidence="7" type="ORF">BWQ96_01784</name>
</gene>
<dbReference type="InterPro" id="IPR032629">
    <property type="entry name" value="DCB_dom"/>
</dbReference>
<evidence type="ECO:0000256" key="1">
    <source>
        <dbReference type="ARBA" id="ARBA00022448"/>
    </source>
</evidence>
<evidence type="ECO:0000256" key="3">
    <source>
        <dbReference type="SAM" id="MobiDB-lite"/>
    </source>
</evidence>
<dbReference type="Pfam" id="PF16206">
    <property type="entry name" value="Mon2_C"/>
    <property type="match status" value="1"/>
</dbReference>
<dbReference type="Proteomes" id="UP000247409">
    <property type="component" value="Unassembled WGS sequence"/>
</dbReference>
<keyword evidence="8" id="KW-1185">Reference proteome</keyword>
<organism evidence="7 8">
    <name type="scientific">Gracilariopsis chorda</name>
    <dbReference type="NCBI Taxonomy" id="448386"/>
    <lineage>
        <taxon>Eukaryota</taxon>
        <taxon>Rhodophyta</taxon>
        <taxon>Florideophyceae</taxon>
        <taxon>Rhodymeniophycidae</taxon>
        <taxon>Gracilariales</taxon>
        <taxon>Gracilariaceae</taxon>
        <taxon>Gracilariopsis</taxon>
    </lineage>
</organism>
<evidence type="ECO:0000259" key="6">
    <source>
        <dbReference type="Pfam" id="PF16213"/>
    </source>
</evidence>
<accession>A0A2V3J1Q5</accession>
<proteinExistence type="predicted"/>
<dbReference type="Pfam" id="PF12783">
    <property type="entry name" value="Sec7-like_HUS"/>
    <property type="match status" value="1"/>
</dbReference>
<keyword evidence="2" id="KW-0653">Protein transport</keyword>